<accession>A0A1Z5KTR0</accession>
<keyword evidence="4" id="KW-1185">Reference proteome</keyword>
<dbReference type="InterPro" id="IPR016833">
    <property type="entry name" value="Put_Na-Bile_cotransptr"/>
</dbReference>
<feature type="region of interest" description="Disordered" evidence="1">
    <location>
        <begin position="1"/>
        <end position="27"/>
    </location>
</feature>
<dbReference type="InParanoid" id="A0A1Z5KTR0"/>
<feature type="transmembrane region" description="Helical" evidence="2">
    <location>
        <begin position="303"/>
        <end position="325"/>
    </location>
</feature>
<dbReference type="Gene3D" id="1.20.1530.20">
    <property type="match status" value="1"/>
</dbReference>
<feature type="compositionally biased region" description="Basic and acidic residues" evidence="1">
    <location>
        <begin position="15"/>
        <end position="27"/>
    </location>
</feature>
<dbReference type="PANTHER" id="PTHR18640:SF5">
    <property type="entry name" value="SODIUM_BILE ACID COTRANSPORTER 7"/>
    <property type="match status" value="1"/>
</dbReference>
<keyword evidence="2" id="KW-0812">Transmembrane</keyword>
<keyword evidence="2" id="KW-1133">Transmembrane helix</keyword>
<comment type="caution">
    <text evidence="3">The sequence shown here is derived from an EMBL/GenBank/DDBJ whole genome shotgun (WGS) entry which is preliminary data.</text>
</comment>
<dbReference type="PANTHER" id="PTHR18640">
    <property type="entry name" value="SOLUTE CARRIER FAMILY 10 MEMBER 7"/>
    <property type="match status" value="1"/>
</dbReference>
<keyword evidence="2" id="KW-0472">Membrane</keyword>
<dbReference type="OrthoDB" id="188035at2759"/>
<dbReference type="Proteomes" id="UP000198406">
    <property type="component" value="Unassembled WGS sequence"/>
</dbReference>
<feature type="compositionally biased region" description="Polar residues" evidence="1">
    <location>
        <begin position="1"/>
        <end position="11"/>
    </location>
</feature>
<dbReference type="GO" id="GO:0005886">
    <property type="term" value="C:plasma membrane"/>
    <property type="evidence" value="ECO:0007669"/>
    <property type="project" value="TreeGrafter"/>
</dbReference>
<feature type="region of interest" description="Disordered" evidence="1">
    <location>
        <begin position="367"/>
        <end position="406"/>
    </location>
</feature>
<feature type="transmembrane region" description="Helical" evidence="2">
    <location>
        <begin position="331"/>
        <end position="352"/>
    </location>
</feature>
<evidence type="ECO:0000256" key="1">
    <source>
        <dbReference type="SAM" id="MobiDB-lite"/>
    </source>
</evidence>
<protein>
    <submittedName>
        <fullName evidence="3">Solute carrier family 10 (Sodium/bile acid cotransporter), member 7</fullName>
    </submittedName>
</protein>
<proteinExistence type="predicted"/>
<reference evidence="3 4" key="1">
    <citation type="journal article" date="2015" name="Plant Cell">
        <title>Oil accumulation by the oleaginous diatom Fistulifera solaris as revealed by the genome and transcriptome.</title>
        <authorList>
            <person name="Tanaka T."/>
            <person name="Maeda Y."/>
            <person name="Veluchamy A."/>
            <person name="Tanaka M."/>
            <person name="Abida H."/>
            <person name="Marechal E."/>
            <person name="Bowler C."/>
            <person name="Muto M."/>
            <person name="Sunaga Y."/>
            <person name="Tanaka M."/>
            <person name="Yoshino T."/>
            <person name="Taniguchi T."/>
            <person name="Fukuda Y."/>
            <person name="Nemoto M."/>
            <person name="Matsumoto M."/>
            <person name="Wong P.S."/>
            <person name="Aburatani S."/>
            <person name="Fujibuchi W."/>
        </authorList>
    </citation>
    <scope>NUCLEOTIDE SEQUENCE [LARGE SCALE GENOMIC DNA]</scope>
    <source>
        <strain evidence="3 4">JPCC DA0580</strain>
    </source>
</reference>
<dbReference type="EMBL" id="BDSP01000294">
    <property type="protein sequence ID" value="GAX29627.1"/>
    <property type="molecule type" value="Genomic_DNA"/>
</dbReference>
<organism evidence="3 4">
    <name type="scientific">Fistulifera solaris</name>
    <name type="common">Oleaginous diatom</name>
    <dbReference type="NCBI Taxonomy" id="1519565"/>
    <lineage>
        <taxon>Eukaryota</taxon>
        <taxon>Sar</taxon>
        <taxon>Stramenopiles</taxon>
        <taxon>Ochrophyta</taxon>
        <taxon>Bacillariophyta</taxon>
        <taxon>Bacillariophyceae</taxon>
        <taxon>Bacillariophycidae</taxon>
        <taxon>Naviculales</taxon>
        <taxon>Naviculaceae</taxon>
        <taxon>Fistulifera</taxon>
    </lineage>
</organism>
<gene>
    <name evidence="3" type="ORF">FisN_3Lh119</name>
</gene>
<dbReference type="AlphaFoldDB" id="A0A1Z5KTR0"/>
<name>A0A1Z5KTR0_FISSO</name>
<feature type="transmembrane region" description="Helical" evidence="2">
    <location>
        <begin position="102"/>
        <end position="122"/>
    </location>
</feature>
<evidence type="ECO:0000256" key="2">
    <source>
        <dbReference type="SAM" id="Phobius"/>
    </source>
</evidence>
<sequence>MSPQETPSSLDVSDDSNKNASKEEEQNQAKPTLWDRIVAFYWENEFLIHILVAILLARAYPPIGATYLAPDITATWLVVIFIFVMAGLGLKTSEFSNAFKQIRFNVLVQLYSFGVCSALVYGLSRGLEAASILSEDLANGMVICASLPMTINMCQILTKASNGDEASAVFNSAFGNLIGVFLSPLLILGYLGVSGDVDLVKVFYELTLRVVVPVLFGQLLQKTAPPVVEFYKKQKKFFAKLQQFCLVFIVYTVFCKTFDKESQSSIGDIFLMITFQFISLVTLMTSAWILLSFAFPNQPKLRVFGLFGCTHKTVAIGIPLINSIYGDNPSVGLYTLPLLIWHPTQLLIGTALSPRLAKFVEREQERLGIHESDDEEPPQTQEDVEASSHQDREDDDVEVSSDISNR</sequence>
<feature type="transmembrane region" description="Helical" evidence="2">
    <location>
        <begin position="169"/>
        <end position="193"/>
    </location>
</feature>
<evidence type="ECO:0000313" key="4">
    <source>
        <dbReference type="Proteomes" id="UP000198406"/>
    </source>
</evidence>
<dbReference type="Pfam" id="PF13593">
    <property type="entry name" value="SBF_like"/>
    <property type="match status" value="1"/>
</dbReference>
<feature type="transmembrane region" description="Helical" evidence="2">
    <location>
        <begin position="72"/>
        <end position="90"/>
    </location>
</feature>
<feature type="transmembrane region" description="Helical" evidence="2">
    <location>
        <begin position="237"/>
        <end position="254"/>
    </location>
</feature>
<feature type="compositionally biased region" description="Acidic residues" evidence="1">
    <location>
        <begin position="372"/>
        <end position="385"/>
    </location>
</feature>
<evidence type="ECO:0000313" key="3">
    <source>
        <dbReference type="EMBL" id="GAX29627.1"/>
    </source>
</evidence>
<feature type="transmembrane region" description="Helical" evidence="2">
    <location>
        <begin position="40"/>
        <end position="60"/>
    </location>
</feature>
<dbReference type="InterPro" id="IPR038770">
    <property type="entry name" value="Na+/solute_symporter_sf"/>
</dbReference>
<feature type="transmembrane region" description="Helical" evidence="2">
    <location>
        <begin position="269"/>
        <end position="291"/>
    </location>
</feature>